<dbReference type="InterPro" id="IPR002686">
    <property type="entry name" value="Transposase_17"/>
</dbReference>
<organism evidence="2 3">
    <name type="scientific">Stieleria bergensis</name>
    <dbReference type="NCBI Taxonomy" id="2528025"/>
    <lineage>
        <taxon>Bacteria</taxon>
        <taxon>Pseudomonadati</taxon>
        <taxon>Planctomycetota</taxon>
        <taxon>Planctomycetia</taxon>
        <taxon>Pirellulales</taxon>
        <taxon>Pirellulaceae</taxon>
        <taxon>Stieleria</taxon>
    </lineage>
</organism>
<accession>A0A517SY67</accession>
<dbReference type="InterPro" id="IPR036515">
    <property type="entry name" value="Transposase_17_sf"/>
</dbReference>
<proteinExistence type="predicted"/>
<evidence type="ECO:0000313" key="2">
    <source>
        <dbReference type="EMBL" id="QDT60971.1"/>
    </source>
</evidence>
<dbReference type="Proteomes" id="UP000315003">
    <property type="component" value="Chromosome"/>
</dbReference>
<dbReference type="AlphaFoldDB" id="A0A517SY67"/>
<evidence type="ECO:0000313" key="3">
    <source>
        <dbReference type="Proteomes" id="UP000315003"/>
    </source>
</evidence>
<dbReference type="PANTHER" id="PTHR34322">
    <property type="entry name" value="TRANSPOSASE, Y1_TNP DOMAIN-CONTAINING"/>
    <property type="match status" value="1"/>
</dbReference>
<evidence type="ECO:0000259" key="1">
    <source>
        <dbReference type="SMART" id="SM01321"/>
    </source>
</evidence>
<gene>
    <name evidence="2" type="ORF">SV7mr_35010</name>
</gene>
<protein>
    <recommendedName>
        <fullName evidence="1">Transposase IS200-like domain-containing protein</fullName>
    </recommendedName>
</protein>
<dbReference type="SMART" id="SM01321">
    <property type="entry name" value="Y1_Tnp"/>
    <property type="match status" value="1"/>
</dbReference>
<dbReference type="EMBL" id="CP036272">
    <property type="protein sequence ID" value="QDT60971.1"/>
    <property type="molecule type" value="Genomic_DNA"/>
</dbReference>
<feature type="domain" description="Transposase IS200-like" evidence="1">
    <location>
        <begin position="46"/>
        <end position="222"/>
    </location>
</feature>
<dbReference type="GO" id="GO:0004803">
    <property type="term" value="F:transposase activity"/>
    <property type="evidence" value="ECO:0007669"/>
    <property type="project" value="InterPro"/>
</dbReference>
<sequence>MFQGVKIRPLIKRMVLAGTRGLVLLLFLRNLAFMCRDPRSEVLDPHQVEAVHLYNRTIDGLYLLGKNPDTGEDFSYRQGWLVDKMNQLFAHLCIELLSYGVLSNHYHLNVRTRPDIAASLTDRQVAERWLSALSGQPDKDGNFKQPSEQAIEMLMANKEKLEKCRTQLSDCSHLMKQLNQYLAQRANYEDGRRGSFWGGRYGSTRLVDDEALLACTVYIDLNRIRAGLDKPFDQHNSGALGHRITEVLRAQYEADQAQAEALARRHRFDLREKGADRCRVLSKLEIDEARDAVGSAPSRSGKRCSDKGFLPISFERYMELLKWTLGMQEDGEIELPAALRFSKLPAKAWLSMANRFGELFGSIAGSLDSMKEERKHVSGDGYFIRKQARVVLQI</sequence>
<dbReference type="SUPFAM" id="SSF143422">
    <property type="entry name" value="Transposase IS200-like"/>
    <property type="match status" value="1"/>
</dbReference>
<name>A0A517SY67_9BACT</name>
<keyword evidence="3" id="KW-1185">Reference proteome</keyword>
<reference evidence="2 3" key="1">
    <citation type="submission" date="2019-02" db="EMBL/GenBank/DDBJ databases">
        <title>Deep-cultivation of Planctomycetes and their phenomic and genomic characterization uncovers novel biology.</title>
        <authorList>
            <person name="Wiegand S."/>
            <person name="Jogler M."/>
            <person name="Boedeker C."/>
            <person name="Pinto D."/>
            <person name="Vollmers J."/>
            <person name="Rivas-Marin E."/>
            <person name="Kohn T."/>
            <person name="Peeters S.H."/>
            <person name="Heuer A."/>
            <person name="Rast P."/>
            <person name="Oberbeckmann S."/>
            <person name="Bunk B."/>
            <person name="Jeske O."/>
            <person name="Meyerdierks A."/>
            <person name="Storesund J.E."/>
            <person name="Kallscheuer N."/>
            <person name="Luecker S."/>
            <person name="Lage O.M."/>
            <person name="Pohl T."/>
            <person name="Merkel B.J."/>
            <person name="Hornburger P."/>
            <person name="Mueller R.-W."/>
            <person name="Bruemmer F."/>
            <person name="Labrenz M."/>
            <person name="Spormann A.M."/>
            <person name="Op den Camp H."/>
            <person name="Overmann J."/>
            <person name="Amann R."/>
            <person name="Jetten M.S.M."/>
            <person name="Mascher T."/>
            <person name="Medema M.H."/>
            <person name="Devos D.P."/>
            <person name="Kaster A.-K."/>
            <person name="Ovreas L."/>
            <person name="Rohde M."/>
            <person name="Galperin M.Y."/>
            <person name="Jogler C."/>
        </authorList>
    </citation>
    <scope>NUCLEOTIDE SEQUENCE [LARGE SCALE GENOMIC DNA]</scope>
    <source>
        <strain evidence="2 3">SV_7m_r</strain>
    </source>
</reference>
<dbReference type="Gene3D" id="3.30.70.1290">
    <property type="entry name" value="Transposase IS200-like"/>
    <property type="match status" value="1"/>
</dbReference>
<dbReference type="PANTHER" id="PTHR34322:SF2">
    <property type="entry name" value="TRANSPOSASE IS200-LIKE DOMAIN-CONTAINING PROTEIN"/>
    <property type="match status" value="1"/>
</dbReference>
<dbReference type="GO" id="GO:0003677">
    <property type="term" value="F:DNA binding"/>
    <property type="evidence" value="ECO:0007669"/>
    <property type="project" value="InterPro"/>
</dbReference>
<dbReference type="GO" id="GO:0006313">
    <property type="term" value="P:DNA transposition"/>
    <property type="evidence" value="ECO:0007669"/>
    <property type="project" value="InterPro"/>
</dbReference>